<reference evidence="1" key="1">
    <citation type="journal article" date="2022" name="bioRxiv">
        <title>Sequencing and chromosome-scale assembly of the giantPleurodeles waltlgenome.</title>
        <authorList>
            <person name="Brown T."/>
            <person name="Elewa A."/>
            <person name="Iarovenko S."/>
            <person name="Subramanian E."/>
            <person name="Araus A.J."/>
            <person name="Petzold A."/>
            <person name="Susuki M."/>
            <person name="Suzuki K.-i.T."/>
            <person name="Hayashi T."/>
            <person name="Toyoda A."/>
            <person name="Oliveira C."/>
            <person name="Osipova E."/>
            <person name="Leigh N.D."/>
            <person name="Simon A."/>
            <person name="Yun M.H."/>
        </authorList>
    </citation>
    <scope>NUCLEOTIDE SEQUENCE</scope>
    <source>
        <strain evidence="1">20211129_DDA</strain>
        <tissue evidence="1">Liver</tissue>
    </source>
</reference>
<name>A0AAV7Q9H2_PLEWA</name>
<proteinExistence type="predicted"/>
<protein>
    <submittedName>
        <fullName evidence="1">Uncharacterized protein</fullName>
    </submittedName>
</protein>
<gene>
    <name evidence="1" type="ORF">NDU88_001227</name>
</gene>
<keyword evidence="2" id="KW-1185">Reference proteome</keyword>
<evidence type="ECO:0000313" key="1">
    <source>
        <dbReference type="EMBL" id="KAJ1134780.1"/>
    </source>
</evidence>
<dbReference type="AlphaFoldDB" id="A0AAV7Q9H2"/>
<accession>A0AAV7Q9H2</accession>
<dbReference type="EMBL" id="JANPWB010000010">
    <property type="protein sequence ID" value="KAJ1134780.1"/>
    <property type="molecule type" value="Genomic_DNA"/>
</dbReference>
<sequence length="93" mass="10653">EVLRKTHLNVLERSIDEMQMRFSQEHIYCFGAIFLRSTCVHLFYTKNVSRGTPPAELTVTKPLLLNNFRGGADLCDISQLMHDYVEAFPALHG</sequence>
<organism evidence="1 2">
    <name type="scientific">Pleurodeles waltl</name>
    <name type="common">Iberian ribbed newt</name>
    <dbReference type="NCBI Taxonomy" id="8319"/>
    <lineage>
        <taxon>Eukaryota</taxon>
        <taxon>Metazoa</taxon>
        <taxon>Chordata</taxon>
        <taxon>Craniata</taxon>
        <taxon>Vertebrata</taxon>
        <taxon>Euteleostomi</taxon>
        <taxon>Amphibia</taxon>
        <taxon>Batrachia</taxon>
        <taxon>Caudata</taxon>
        <taxon>Salamandroidea</taxon>
        <taxon>Salamandridae</taxon>
        <taxon>Pleurodelinae</taxon>
        <taxon>Pleurodeles</taxon>
    </lineage>
</organism>
<feature type="non-terminal residue" evidence="1">
    <location>
        <position position="93"/>
    </location>
</feature>
<evidence type="ECO:0000313" key="2">
    <source>
        <dbReference type="Proteomes" id="UP001066276"/>
    </source>
</evidence>
<feature type="non-terminal residue" evidence="1">
    <location>
        <position position="1"/>
    </location>
</feature>
<dbReference type="Proteomes" id="UP001066276">
    <property type="component" value="Chromosome 6"/>
</dbReference>
<comment type="caution">
    <text evidence="1">The sequence shown here is derived from an EMBL/GenBank/DDBJ whole genome shotgun (WGS) entry which is preliminary data.</text>
</comment>